<gene>
    <name evidence="3" type="ORF">AAFF_G00176930</name>
</gene>
<keyword evidence="4" id="KW-1185">Reference proteome</keyword>
<evidence type="ECO:0000259" key="2">
    <source>
        <dbReference type="Pfam" id="PF13966"/>
    </source>
</evidence>
<dbReference type="InterPro" id="IPR026960">
    <property type="entry name" value="RVT-Znf"/>
</dbReference>
<evidence type="ECO:0000313" key="3">
    <source>
        <dbReference type="EMBL" id="KAJ8386099.1"/>
    </source>
</evidence>
<comment type="caution">
    <text evidence="3">The sequence shown here is derived from an EMBL/GenBank/DDBJ whole genome shotgun (WGS) entry which is preliminary data.</text>
</comment>
<organism evidence="3 4">
    <name type="scientific">Aldrovandia affinis</name>
    <dbReference type="NCBI Taxonomy" id="143900"/>
    <lineage>
        <taxon>Eukaryota</taxon>
        <taxon>Metazoa</taxon>
        <taxon>Chordata</taxon>
        <taxon>Craniata</taxon>
        <taxon>Vertebrata</taxon>
        <taxon>Euteleostomi</taxon>
        <taxon>Actinopterygii</taxon>
        <taxon>Neopterygii</taxon>
        <taxon>Teleostei</taxon>
        <taxon>Notacanthiformes</taxon>
        <taxon>Halosauridae</taxon>
        <taxon>Aldrovandia</taxon>
    </lineage>
</organism>
<dbReference type="EMBL" id="JAINUG010000235">
    <property type="protein sequence ID" value="KAJ8386099.1"/>
    <property type="molecule type" value="Genomic_DNA"/>
</dbReference>
<keyword evidence="1" id="KW-0472">Membrane</keyword>
<proteinExistence type="predicted"/>
<keyword evidence="1" id="KW-1133">Transmembrane helix</keyword>
<dbReference type="AlphaFoldDB" id="A0AAD7W7W1"/>
<dbReference type="Pfam" id="PF13966">
    <property type="entry name" value="zf-RVT"/>
    <property type="match status" value="1"/>
</dbReference>
<evidence type="ECO:0000313" key="4">
    <source>
        <dbReference type="Proteomes" id="UP001221898"/>
    </source>
</evidence>
<keyword evidence="1" id="KW-0812">Transmembrane</keyword>
<reference evidence="3" key="1">
    <citation type="journal article" date="2023" name="Science">
        <title>Genome structures resolve the early diversification of teleost fishes.</title>
        <authorList>
            <person name="Parey E."/>
            <person name="Louis A."/>
            <person name="Montfort J."/>
            <person name="Bouchez O."/>
            <person name="Roques C."/>
            <person name="Iampietro C."/>
            <person name="Lluch J."/>
            <person name="Castinel A."/>
            <person name="Donnadieu C."/>
            <person name="Desvignes T."/>
            <person name="Floi Bucao C."/>
            <person name="Jouanno E."/>
            <person name="Wen M."/>
            <person name="Mejri S."/>
            <person name="Dirks R."/>
            <person name="Jansen H."/>
            <person name="Henkel C."/>
            <person name="Chen W.J."/>
            <person name="Zahm M."/>
            <person name="Cabau C."/>
            <person name="Klopp C."/>
            <person name="Thompson A.W."/>
            <person name="Robinson-Rechavi M."/>
            <person name="Braasch I."/>
            <person name="Lecointre G."/>
            <person name="Bobe J."/>
            <person name="Postlethwait J.H."/>
            <person name="Berthelot C."/>
            <person name="Roest Crollius H."/>
            <person name="Guiguen Y."/>
        </authorList>
    </citation>
    <scope>NUCLEOTIDE SEQUENCE</scope>
    <source>
        <strain evidence="3">NC1722</strain>
    </source>
</reference>
<dbReference type="Proteomes" id="UP001221898">
    <property type="component" value="Unassembled WGS sequence"/>
</dbReference>
<evidence type="ECO:0000256" key="1">
    <source>
        <dbReference type="SAM" id="Phobius"/>
    </source>
</evidence>
<accession>A0AAD7W7W1</accession>
<protein>
    <recommendedName>
        <fullName evidence="2">Reverse transcriptase zinc-binding domain-containing protein</fullName>
    </recommendedName>
</protein>
<feature type="domain" description="Reverse transcriptase zinc-binding" evidence="2">
    <location>
        <begin position="111"/>
        <end position="166"/>
    </location>
</feature>
<sequence length="167" mass="18241">MFDLGEVLKIQQYADDTTLFACAVCFFLAGYYLAGSFRHLVALTHVVPRADVGSPGYKAVARFFRQCPPSVSHAEALDHRALYKRLVCRQVVSPSGVPVGVRWGRVSGGGVPAAVRDLHWRCALGRLPVREVLHRHGCSASDLCPRGCGAPETVGHTFWECPFAGEF</sequence>
<name>A0AAD7W7W1_9TELE</name>
<feature type="transmembrane region" description="Helical" evidence="1">
    <location>
        <begin position="17"/>
        <end position="34"/>
    </location>
</feature>